<reference evidence="2 3" key="1">
    <citation type="journal article" date="2019" name="G3 (Bethesda)">
        <title>Sequencing of a Wild Apple (Malus baccata) Genome Unravels the Differences Between Cultivated and Wild Apple Species Regarding Disease Resistance and Cold Tolerance.</title>
        <authorList>
            <person name="Chen X."/>
        </authorList>
    </citation>
    <scope>NUCLEOTIDE SEQUENCE [LARGE SCALE GENOMIC DNA]</scope>
    <source>
        <strain evidence="3">cv. Shandingzi</strain>
        <tissue evidence="2">Leaves</tissue>
    </source>
</reference>
<sequence length="92" mass="10473">MYTIGQKRQEVKDNTHETAQAAKGRTKGATQTTRDKGQEKGEVTKAKVWQSKETGEKAKNMAQTTAEAVKNTFGMAKDDEEEDRVYYRKERD</sequence>
<dbReference type="AlphaFoldDB" id="A0A540MTC0"/>
<keyword evidence="3" id="KW-1185">Reference proteome</keyword>
<proteinExistence type="predicted"/>
<gene>
    <name evidence="2" type="ORF">C1H46_012341</name>
</gene>
<feature type="region of interest" description="Disordered" evidence="1">
    <location>
        <begin position="1"/>
        <end position="46"/>
    </location>
</feature>
<dbReference type="STRING" id="106549.A0A540MTC0"/>
<accession>A0A540MTC0</accession>
<evidence type="ECO:0000313" key="2">
    <source>
        <dbReference type="EMBL" id="TQE02022.1"/>
    </source>
</evidence>
<evidence type="ECO:0000313" key="3">
    <source>
        <dbReference type="Proteomes" id="UP000315295"/>
    </source>
</evidence>
<feature type="region of interest" description="Disordered" evidence="1">
    <location>
        <begin position="70"/>
        <end position="92"/>
    </location>
</feature>
<dbReference type="EMBL" id="VIEB01000184">
    <property type="protein sequence ID" value="TQE02022.1"/>
    <property type="molecule type" value="Genomic_DNA"/>
</dbReference>
<feature type="compositionally biased region" description="Basic and acidic residues" evidence="1">
    <location>
        <begin position="33"/>
        <end position="45"/>
    </location>
</feature>
<feature type="compositionally biased region" description="Basic and acidic residues" evidence="1">
    <location>
        <begin position="7"/>
        <end position="16"/>
    </location>
</feature>
<evidence type="ECO:0000256" key="1">
    <source>
        <dbReference type="SAM" id="MobiDB-lite"/>
    </source>
</evidence>
<organism evidence="2 3">
    <name type="scientific">Malus baccata</name>
    <name type="common">Siberian crab apple</name>
    <name type="synonym">Pyrus baccata</name>
    <dbReference type="NCBI Taxonomy" id="106549"/>
    <lineage>
        <taxon>Eukaryota</taxon>
        <taxon>Viridiplantae</taxon>
        <taxon>Streptophyta</taxon>
        <taxon>Embryophyta</taxon>
        <taxon>Tracheophyta</taxon>
        <taxon>Spermatophyta</taxon>
        <taxon>Magnoliopsida</taxon>
        <taxon>eudicotyledons</taxon>
        <taxon>Gunneridae</taxon>
        <taxon>Pentapetalae</taxon>
        <taxon>rosids</taxon>
        <taxon>fabids</taxon>
        <taxon>Rosales</taxon>
        <taxon>Rosaceae</taxon>
        <taxon>Amygdaloideae</taxon>
        <taxon>Maleae</taxon>
        <taxon>Malus</taxon>
    </lineage>
</organism>
<name>A0A540MTC0_MALBA</name>
<comment type="caution">
    <text evidence="2">The sequence shown here is derived from an EMBL/GenBank/DDBJ whole genome shotgun (WGS) entry which is preliminary data.</text>
</comment>
<dbReference type="Proteomes" id="UP000315295">
    <property type="component" value="Unassembled WGS sequence"/>
</dbReference>
<protein>
    <submittedName>
        <fullName evidence="2">Uncharacterized protein</fullName>
    </submittedName>
</protein>